<dbReference type="Gene3D" id="1.25.40.180">
    <property type="match status" value="1"/>
</dbReference>
<protein>
    <recommendedName>
        <fullName evidence="1">MIF4G domain-containing protein</fullName>
    </recommendedName>
</protein>
<feature type="non-terminal residue" evidence="2">
    <location>
        <position position="1"/>
    </location>
</feature>
<dbReference type="EMBL" id="HACG01002913">
    <property type="protein sequence ID" value="CEK49778.1"/>
    <property type="molecule type" value="Transcribed_RNA"/>
</dbReference>
<feature type="domain" description="MIF4G" evidence="1">
    <location>
        <begin position="2"/>
        <end position="73"/>
    </location>
</feature>
<dbReference type="SUPFAM" id="SSF48371">
    <property type="entry name" value="ARM repeat"/>
    <property type="match status" value="1"/>
</dbReference>
<organism evidence="2">
    <name type="scientific">Arion vulgaris</name>
    <dbReference type="NCBI Taxonomy" id="1028688"/>
    <lineage>
        <taxon>Eukaryota</taxon>
        <taxon>Metazoa</taxon>
        <taxon>Spiralia</taxon>
        <taxon>Lophotrochozoa</taxon>
        <taxon>Mollusca</taxon>
        <taxon>Gastropoda</taxon>
        <taxon>Heterobranchia</taxon>
        <taxon>Euthyneura</taxon>
        <taxon>Panpulmonata</taxon>
        <taxon>Eupulmonata</taxon>
        <taxon>Stylommatophora</taxon>
        <taxon>Helicina</taxon>
        <taxon>Arionoidea</taxon>
        <taxon>Arionidae</taxon>
        <taxon>Arion</taxon>
    </lineage>
</organism>
<dbReference type="AlphaFoldDB" id="A0A0B6Y0X1"/>
<evidence type="ECO:0000259" key="1">
    <source>
        <dbReference type="Pfam" id="PF02854"/>
    </source>
</evidence>
<gene>
    <name evidence="2" type="primary">ORF8824</name>
</gene>
<dbReference type="GO" id="GO:0003723">
    <property type="term" value="F:RNA binding"/>
    <property type="evidence" value="ECO:0007669"/>
    <property type="project" value="InterPro"/>
</dbReference>
<feature type="non-terminal residue" evidence="2">
    <location>
        <position position="97"/>
    </location>
</feature>
<reference evidence="2" key="1">
    <citation type="submission" date="2014-12" db="EMBL/GenBank/DDBJ databases">
        <title>Insight into the proteome of Arion vulgaris.</title>
        <authorList>
            <person name="Aradska J."/>
            <person name="Bulat T."/>
            <person name="Smidak R."/>
            <person name="Sarate P."/>
            <person name="Gangsoo J."/>
            <person name="Sialana F."/>
            <person name="Bilban M."/>
            <person name="Lubec G."/>
        </authorList>
    </citation>
    <scope>NUCLEOTIDE SEQUENCE</scope>
    <source>
        <tissue evidence="2">Skin</tissue>
    </source>
</reference>
<accession>A0A0B6Y0X1</accession>
<name>A0A0B6Y0X1_9EUPU</name>
<dbReference type="InterPro" id="IPR003890">
    <property type="entry name" value="MIF4G-like_typ-3"/>
</dbReference>
<evidence type="ECO:0000313" key="2">
    <source>
        <dbReference type="EMBL" id="CEK49778.1"/>
    </source>
</evidence>
<sequence length="97" mass="11059">QYKDTVTDVFFAKAVEEPRFCPTYADLYNSLVNVEKKVYDGSGSGKKSEYSTAVVIKCQRSFEKKDDSMYKEQEQLISELAAETNEDNKTLLNAKIK</sequence>
<dbReference type="Pfam" id="PF02854">
    <property type="entry name" value="MIF4G"/>
    <property type="match status" value="1"/>
</dbReference>
<proteinExistence type="predicted"/>
<dbReference type="InterPro" id="IPR016024">
    <property type="entry name" value="ARM-type_fold"/>
</dbReference>